<dbReference type="Proteomes" id="UP001497516">
    <property type="component" value="Chromosome 9"/>
</dbReference>
<reference evidence="2 3" key="1">
    <citation type="submission" date="2024-04" db="EMBL/GenBank/DDBJ databases">
        <authorList>
            <person name="Fracassetti M."/>
        </authorList>
    </citation>
    <scope>NUCLEOTIDE SEQUENCE [LARGE SCALE GENOMIC DNA]</scope>
</reference>
<organism evidence="2 3">
    <name type="scientific">Linum trigynum</name>
    <dbReference type="NCBI Taxonomy" id="586398"/>
    <lineage>
        <taxon>Eukaryota</taxon>
        <taxon>Viridiplantae</taxon>
        <taxon>Streptophyta</taxon>
        <taxon>Embryophyta</taxon>
        <taxon>Tracheophyta</taxon>
        <taxon>Spermatophyta</taxon>
        <taxon>Magnoliopsida</taxon>
        <taxon>eudicotyledons</taxon>
        <taxon>Gunneridae</taxon>
        <taxon>Pentapetalae</taxon>
        <taxon>rosids</taxon>
        <taxon>fabids</taxon>
        <taxon>Malpighiales</taxon>
        <taxon>Linaceae</taxon>
        <taxon>Linum</taxon>
    </lineage>
</organism>
<dbReference type="AlphaFoldDB" id="A0AAV2GLK0"/>
<evidence type="ECO:0000313" key="2">
    <source>
        <dbReference type="EMBL" id="CAL1410728.1"/>
    </source>
</evidence>
<dbReference type="EMBL" id="OZ034822">
    <property type="protein sequence ID" value="CAL1410728.1"/>
    <property type="molecule type" value="Genomic_DNA"/>
</dbReference>
<keyword evidence="1" id="KW-0732">Signal</keyword>
<keyword evidence="3" id="KW-1185">Reference proteome</keyword>
<sequence length="101" mass="10202">MSMARRSTSSSYSLFFIAVILLVTALSTHHVNAGRALRSDALPISGCDQADGGQAGAGIASFVASSNNSSGSGGNGDDFSVSLRGLMFRLASGPSKRGPGH</sequence>
<gene>
    <name evidence="2" type="ORF">LTRI10_LOCUS50126</name>
</gene>
<feature type="chain" id="PRO_5043774463" evidence="1">
    <location>
        <begin position="34"/>
        <end position="101"/>
    </location>
</feature>
<feature type="signal peptide" evidence="1">
    <location>
        <begin position="1"/>
        <end position="33"/>
    </location>
</feature>
<protein>
    <submittedName>
        <fullName evidence="2">Uncharacterized protein</fullName>
    </submittedName>
</protein>
<name>A0AAV2GLK0_9ROSI</name>
<evidence type="ECO:0000256" key="1">
    <source>
        <dbReference type="SAM" id="SignalP"/>
    </source>
</evidence>
<evidence type="ECO:0000313" key="3">
    <source>
        <dbReference type="Proteomes" id="UP001497516"/>
    </source>
</evidence>
<accession>A0AAV2GLK0</accession>
<proteinExistence type="predicted"/>